<dbReference type="PROSITE" id="PS51194">
    <property type="entry name" value="HELICASE_CTER"/>
    <property type="match status" value="1"/>
</dbReference>
<keyword evidence="5" id="KW-1185">Reference proteome</keyword>
<dbReference type="InterPro" id="IPR001650">
    <property type="entry name" value="Helicase_C-like"/>
</dbReference>
<dbReference type="GO" id="GO:0008168">
    <property type="term" value="F:methyltransferase activity"/>
    <property type="evidence" value="ECO:0007669"/>
    <property type="project" value="UniProtKB-KW"/>
</dbReference>
<dbReference type="Pfam" id="PF01555">
    <property type="entry name" value="N6_N4_Mtase"/>
    <property type="match status" value="1"/>
</dbReference>
<gene>
    <name evidence="4" type="ORF">B0175_05055</name>
</gene>
<dbReference type="InterPro" id="IPR027417">
    <property type="entry name" value="P-loop_NTPase"/>
</dbReference>
<reference evidence="4 5" key="1">
    <citation type="submission" date="2017-02" db="EMBL/GenBank/DDBJ databases">
        <title>Arcobacter lacus sp. nov., a new species isolated from reclaimed water.</title>
        <authorList>
            <person name="Figueras M.J."/>
            <person name="Perez-Cataluna A."/>
            <person name="Salas-Masso N."/>
        </authorList>
    </citation>
    <scope>NUCLEOTIDE SEQUENCE [LARGE SCALE GENOMIC DNA]</scope>
    <source>
        <strain evidence="4 5">RW43-9</strain>
    </source>
</reference>
<dbReference type="Gene3D" id="3.40.50.150">
    <property type="entry name" value="Vaccinia Virus protein VP39"/>
    <property type="match status" value="1"/>
</dbReference>
<dbReference type="SUPFAM" id="SSF53335">
    <property type="entry name" value="S-adenosyl-L-methionine-dependent methyltransferases"/>
    <property type="match status" value="1"/>
</dbReference>
<dbReference type="Pfam" id="PF00271">
    <property type="entry name" value="Helicase_C"/>
    <property type="match status" value="1"/>
</dbReference>
<proteinExistence type="predicted"/>
<comment type="caution">
    <text evidence="4">The sequence shown here is derived from an EMBL/GenBank/DDBJ whole genome shotgun (WGS) entry which is preliminary data.</text>
</comment>
<evidence type="ECO:0000259" key="3">
    <source>
        <dbReference type="PROSITE" id="PS51194"/>
    </source>
</evidence>
<protein>
    <submittedName>
        <fullName evidence="4">DNA methylase N-4</fullName>
    </submittedName>
</protein>
<keyword evidence="2" id="KW-0808">Transferase</keyword>
<name>A0ABX5JKD5_9BACT</name>
<accession>A0ABX5JKD5</accession>
<dbReference type="InterPro" id="IPR002941">
    <property type="entry name" value="DNA_methylase_N4/N6"/>
</dbReference>
<dbReference type="EMBL" id="MUXF01000008">
    <property type="protein sequence ID" value="PUE66735.1"/>
    <property type="molecule type" value="Genomic_DNA"/>
</dbReference>
<evidence type="ECO:0000256" key="1">
    <source>
        <dbReference type="ARBA" id="ARBA00022603"/>
    </source>
</evidence>
<organism evidence="4 5">
    <name type="scientific">Arcobacter lacus</name>
    <dbReference type="NCBI Taxonomy" id="1912876"/>
    <lineage>
        <taxon>Bacteria</taxon>
        <taxon>Pseudomonadati</taxon>
        <taxon>Campylobacterota</taxon>
        <taxon>Epsilonproteobacteria</taxon>
        <taxon>Campylobacterales</taxon>
        <taxon>Arcobacteraceae</taxon>
        <taxon>Arcobacter</taxon>
    </lineage>
</organism>
<dbReference type="InterPro" id="IPR029063">
    <property type="entry name" value="SAM-dependent_MTases_sf"/>
</dbReference>
<dbReference type="GO" id="GO:0032259">
    <property type="term" value="P:methylation"/>
    <property type="evidence" value="ECO:0007669"/>
    <property type="project" value="UniProtKB-KW"/>
</dbReference>
<dbReference type="Gene3D" id="3.40.50.300">
    <property type="entry name" value="P-loop containing nucleotide triphosphate hydrolases"/>
    <property type="match status" value="2"/>
</dbReference>
<dbReference type="PANTHER" id="PTHR10799">
    <property type="entry name" value="SNF2/RAD54 HELICASE FAMILY"/>
    <property type="match status" value="1"/>
</dbReference>
<dbReference type="InterPro" id="IPR001091">
    <property type="entry name" value="RM_Methyltransferase"/>
</dbReference>
<dbReference type="PRINTS" id="PR00508">
    <property type="entry name" value="S21N4MTFRASE"/>
</dbReference>
<evidence type="ECO:0000256" key="2">
    <source>
        <dbReference type="ARBA" id="ARBA00022679"/>
    </source>
</evidence>
<evidence type="ECO:0000313" key="4">
    <source>
        <dbReference type="EMBL" id="PUE66735.1"/>
    </source>
</evidence>
<feature type="domain" description="Helicase C-terminal" evidence="3">
    <location>
        <begin position="317"/>
        <end position="464"/>
    </location>
</feature>
<sequence length="853" mass="98954">MSKNEVPYNEFIKNKIKLKEEQGFSNIQISDINPILKDHQKAIVRWAVRQGRAAIFASFGLGKTIIQLETVRITRNYAGGYGLIVCPLGVRGEFINDAKLLNVKVKFIRSVEEVEDEKTIYLTNYETIRDGKIDPNFFTVASLDEASVLRGFGGTKTFREFMALFAGDRKTMNLRTIRESVPYRFVATATPSPNDYIELLAYSAFLGVMDVSQAKTRFFKRDSTKADKLTLHSHKEDEFWLWVSSWGLFVQKPSDLGFSDDGYSLPDMKINWVELANEENDFDYDHNGQAIMFRDSSTSLIEASREKRDSAPKRIKAAQEIIKTYTNNEQIVIWADLNYEQEETEKALKEINCDYISLYGNQTIDEREKQLNSWKAKEKRVFLSKPMMYGSGVNLQQSNKMIFLGIGFKFNDFIQAIHRIYRFLQSKEVEINIIYTEAENGVRKILEEKWMKHNKTVEKMTEIIKNYGLSNKEMFEVLERKIGVERIESSSKLYTLVHNDTVEETKNMQENSMDMILTSIPFSSQYEYSPNYCDFGHSDTNSHFFEQMDFLSPELLRVLKPGRIAAIHVKDRIVPGGLTDLGFQTVYPFHSNCINHYIKHGFAYMGMITVVTDVVRENNQTYRLGWSEVCKDGSKISCGMPEYILLFRKPQTDNTRAYADDPVVKNKSDYSRARWQTDAHGFWRSSGDRLLMPEELEKMESDKIFQTFRDRHLESIYDYEHHVKIGEHLDLKGKLPVSFMLLQPPSWNEDVWTDVARMRTLNMIQKQKGQEQHLCPLQFDIIQRLVNRFTNKGEIVFDPFSGIGSTGYISLKEDRKYRGHELNFGYWVDSCSYLKSAEDEKLLPSLFDFMGVA</sequence>
<dbReference type="Proteomes" id="UP000251311">
    <property type="component" value="Unassembled WGS sequence"/>
</dbReference>
<evidence type="ECO:0000313" key="5">
    <source>
        <dbReference type="Proteomes" id="UP000251311"/>
    </source>
</evidence>
<dbReference type="SUPFAM" id="SSF52540">
    <property type="entry name" value="P-loop containing nucleoside triphosphate hydrolases"/>
    <property type="match status" value="2"/>
</dbReference>
<dbReference type="RefSeq" id="WP_108527567.1">
    <property type="nucleotide sequence ID" value="NZ_MUXF01000008.1"/>
</dbReference>
<keyword evidence="1 4" id="KW-0489">Methyltransferase</keyword>